<sequence>MTTLAEGPEGLAAVTGVLRALQFGDSMFPVGGFSFSNGVETALAEGTVHDAVTLSRWVRAATRNAATGDGVAVLHAHRAALRGDLDGVAAADRAVYVRKLNEETRTMTVRTGRKLAEAAARIVPGPMVDGWLERISTGQTAGCYPAGLGVSGVALGLAETDVFAMHQYSLAATMVGAAVRLLPLHHLAAQEVLFEVNGHCAGDYQTARGRELADMSGFAPQVDVLAAVHVRAHVRMFMN</sequence>
<comment type="subcellular location">
    <subcellularLocation>
        <location evidence="3">Cytoplasm</location>
    </subcellularLocation>
</comment>
<gene>
    <name evidence="4" type="primary">ureF_2</name>
    <name evidence="3" type="synonym">ureF</name>
    <name evidence="4" type="ORF">Cme02nite_65160</name>
</gene>
<dbReference type="InterPro" id="IPR038277">
    <property type="entry name" value="UreF_sf"/>
</dbReference>
<dbReference type="Pfam" id="PF01730">
    <property type="entry name" value="UreF"/>
    <property type="match status" value="1"/>
</dbReference>
<keyword evidence="5" id="KW-1185">Reference proteome</keyword>
<keyword evidence="1 3" id="KW-0996">Nickel insertion</keyword>
<comment type="function">
    <text evidence="3">Required for maturation of urease via the functional incorporation of the urease nickel metallocenter.</text>
</comment>
<keyword evidence="3" id="KW-0963">Cytoplasm</keyword>
<evidence type="ECO:0000256" key="3">
    <source>
        <dbReference type="HAMAP-Rule" id="MF_01385"/>
    </source>
</evidence>
<evidence type="ECO:0000313" key="5">
    <source>
        <dbReference type="Proteomes" id="UP000660339"/>
    </source>
</evidence>
<dbReference type="GO" id="GO:0005737">
    <property type="term" value="C:cytoplasm"/>
    <property type="evidence" value="ECO:0007669"/>
    <property type="project" value="UniProtKB-SubCell"/>
</dbReference>
<accession>A0A8J3PIW8</accession>
<dbReference type="EMBL" id="BONJ01000037">
    <property type="protein sequence ID" value="GIG18184.1"/>
    <property type="molecule type" value="Genomic_DNA"/>
</dbReference>
<dbReference type="HAMAP" id="MF_01385">
    <property type="entry name" value="UreF"/>
    <property type="match status" value="1"/>
</dbReference>
<evidence type="ECO:0000256" key="2">
    <source>
        <dbReference type="ARBA" id="ARBA00023186"/>
    </source>
</evidence>
<reference evidence="4" key="1">
    <citation type="submission" date="2021-01" db="EMBL/GenBank/DDBJ databases">
        <title>Whole genome shotgun sequence of Catellatospora methionotrophica NBRC 14553.</title>
        <authorList>
            <person name="Komaki H."/>
            <person name="Tamura T."/>
        </authorList>
    </citation>
    <scope>NUCLEOTIDE SEQUENCE</scope>
    <source>
        <strain evidence="4">NBRC 14553</strain>
    </source>
</reference>
<comment type="caution">
    <text evidence="4">The sequence shown here is derived from an EMBL/GenBank/DDBJ whole genome shotgun (WGS) entry which is preliminary data.</text>
</comment>
<dbReference type="PANTHER" id="PTHR33620">
    <property type="entry name" value="UREASE ACCESSORY PROTEIN F"/>
    <property type="match status" value="1"/>
</dbReference>
<dbReference type="AlphaFoldDB" id="A0A8J3PIW8"/>
<proteinExistence type="inferred from homology"/>
<evidence type="ECO:0000256" key="1">
    <source>
        <dbReference type="ARBA" id="ARBA00022988"/>
    </source>
</evidence>
<protein>
    <recommendedName>
        <fullName evidence="3">Urease accessory protein UreF</fullName>
    </recommendedName>
</protein>
<dbReference type="PIRSF" id="PIRSF009467">
    <property type="entry name" value="Ureas_acces_UreF"/>
    <property type="match status" value="1"/>
</dbReference>
<dbReference type="RefSeq" id="WP_239086957.1">
    <property type="nucleotide sequence ID" value="NZ_BAAATT010000031.1"/>
</dbReference>
<organism evidence="4 5">
    <name type="scientific">Catellatospora methionotrophica</name>
    <dbReference type="NCBI Taxonomy" id="121620"/>
    <lineage>
        <taxon>Bacteria</taxon>
        <taxon>Bacillati</taxon>
        <taxon>Actinomycetota</taxon>
        <taxon>Actinomycetes</taxon>
        <taxon>Micromonosporales</taxon>
        <taxon>Micromonosporaceae</taxon>
        <taxon>Catellatospora</taxon>
    </lineage>
</organism>
<comment type="subunit">
    <text evidence="3">UreD, UreF and UreG form a complex that acts as a GTP-hydrolysis-dependent molecular chaperone, activating the urease apoprotein by helping to assemble the nickel containing metallocenter of UreC. The UreE protein probably delivers the nickel.</text>
</comment>
<keyword evidence="2 3" id="KW-0143">Chaperone</keyword>
<dbReference type="InterPro" id="IPR002639">
    <property type="entry name" value="UreF"/>
</dbReference>
<name>A0A8J3PIW8_9ACTN</name>
<comment type="similarity">
    <text evidence="3">Belongs to the UreF family.</text>
</comment>
<evidence type="ECO:0000313" key="4">
    <source>
        <dbReference type="EMBL" id="GIG18184.1"/>
    </source>
</evidence>
<dbReference type="Gene3D" id="1.10.4190.10">
    <property type="entry name" value="Urease accessory protein UreF"/>
    <property type="match status" value="1"/>
</dbReference>
<dbReference type="PANTHER" id="PTHR33620:SF1">
    <property type="entry name" value="UREASE ACCESSORY PROTEIN F"/>
    <property type="match status" value="1"/>
</dbReference>
<dbReference type="GO" id="GO:0016151">
    <property type="term" value="F:nickel cation binding"/>
    <property type="evidence" value="ECO:0007669"/>
    <property type="project" value="UniProtKB-UniRule"/>
</dbReference>
<dbReference type="Proteomes" id="UP000660339">
    <property type="component" value="Unassembled WGS sequence"/>
</dbReference>